<dbReference type="OrthoDB" id="9809206at2"/>
<dbReference type="Proteomes" id="UP000095552">
    <property type="component" value="Unassembled WGS sequence"/>
</dbReference>
<comment type="similarity">
    <text evidence="2">Belongs to the MscS (TC 1.A.23) family.</text>
</comment>
<comment type="subcellular location">
    <subcellularLocation>
        <location evidence="1">Cell membrane</location>
        <topology evidence="1">Multi-pass membrane protein</topology>
    </subcellularLocation>
</comment>
<protein>
    <submittedName>
        <fullName evidence="11">Mechanosensitive ion channel protein</fullName>
    </submittedName>
</protein>
<evidence type="ECO:0000256" key="7">
    <source>
        <dbReference type="SAM" id="Phobius"/>
    </source>
</evidence>
<keyword evidence="6 7" id="KW-0472">Membrane</keyword>
<evidence type="ECO:0000259" key="9">
    <source>
        <dbReference type="Pfam" id="PF21082"/>
    </source>
</evidence>
<dbReference type="InterPro" id="IPR011066">
    <property type="entry name" value="MscS_channel_C_sf"/>
</dbReference>
<comment type="caution">
    <text evidence="11">The sequence shown here is derived from an EMBL/GenBank/DDBJ whole genome shotgun (WGS) entry which is preliminary data.</text>
</comment>
<dbReference type="Gene3D" id="2.30.30.60">
    <property type="match status" value="1"/>
</dbReference>
<dbReference type="Gene3D" id="3.30.70.100">
    <property type="match status" value="1"/>
</dbReference>
<keyword evidence="3" id="KW-1003">Cell membrane</keyword>
<sequence>MEFDFEKYYDQAVELIMQRGPKILLAILVLIIGLRLIKFVVKLLNKTFETRNIDVTLRPFISNLINWILKVLLIVTVADMIGIENTSFVAIIGAAGLAIGFALQGTLANFAGGVLILIFKPFKVGDLIEGQGHLGVVEEIEIFVTKILTPDNRLVIIPNGALSNGSLKNLTAKDSVRVDLTIGIAYDENIKEARKLLLNVMSKHDKVVQDPAPFVGVSELADSAINLAVRPWCNPADYWDVYFDVLEGSKDALDEAGITIPFPQRDVHLYEHKA</sequence>
<feature type="transmembrane region" description="Helical" evidence="7">
    <location>
        <begin position="23"/>
        <end position="44"/>
    </location>
</feature>
<dbReference type="EMBL" id="MDGQ01000003">
    <property type="protein sequence ID" value="OEK06279.1"/>
    <property type="molecule type" value="Genomic_DNA"/>
</dbReference>
<dbReference type="InterPro" id="IPR011014">
    <property type="entry name" value="MscS_channel_TM-2"/>
</dbReference>
<dbReference type="Pfam" id="PF00924">
    <property type="entry name" value="MS_channel_2nd"/>
    <property type="match status" value="1"/>
</dbReference>
<dbReference type="InterPro" id="IPR010920">
    <property type="entry name" value="LSM_dom_sf"/>
</dbReference>
<evidence type="ECO:0000313" key="12">
    <source>
        <dbReference type="Proteomes" id="UP000095552"/>
    </source>
</evidence>
<feature type="domain" description="Mechanosensitive ion channel transmembrane helices 2/3" evidence="10">
    <location>
        <begin position="64"/>
        <end position="104"/>
    </location>
</feature>
<dbReference type="InterPro" id="IPR023408">
    <property type="entry name" value="MscS_beta-dom_sf"/>
</dbReference>
<accession>A0A1E5T4G9</accession>
<dbReference type="InterPro" id="IPR006685">
    <property type="entry name" value="MscS_channel_2nd"/>
</dbReference>
<feature type="transmembrane region" description="Helical" evidence="7">
    <location>
        <begin position="64"/>
        <end position="83"/>
    </location>
</feature>
<feature type="transmembrane region" description="Helical" evidence="7">
    <location>
        <begin position="89"/>
        <end position="119"/>
    </location>
</feature>
<dbReference type="SUPFAM" id="SSF82689">
    <property type="entry name" value="Mechanosensitive channel protein MscS (YggB), C-terminal domain"/>
    <property type="match status" value="1"/>
</dbReference>
<dbReference type="InterPro" id="IPR045275">
    <property type="entry name" value="MscS_archaea/bacteria_type"/>
</dbReference>
<dbReference type="Gene3D" id="1.10.287.1260">
    <property type="match status" value="1"/>
</dbReference>
<evidence type="ECO:0000256" key="6">
    <source>
        <dbReference type="ARBA" id="ARBA00023136"/>
    </source>
</evidence>
<dbReference type="AlphaFoldDB" id="A0A1E5T4G9"/>
<keyword evidence="12" id="KW-1185">Reference proteome</keyword>
<dbReference type="SUPFAM" id="SSF50182">
    <property type="entry name" value="Sm-like ribonucleoproteins"/>
    <property type="match status" value="1"/>
</dbReference>
<dbReference type="PANTHER" id="PTHR30221:SF1">
    <property type="entry name" value="SMALL-CONDUCTANCE MECHANOSENSITIVE CHANNEL"/>
    <property type="match status" value="1"/>
</dbReference>
<evidence type="ECO:0000256" key="4">
    <source>
        <dbReference type="ARBA" id="ARBA00022692"/>
    </source>
</evidence>
<evidence type="ECO:0000256" key="5">
    <source>
        <dbReference type="ARBA" id="ARBA00022989"/>
    </source>
</evidence>
<name>A0A1E5T4G9_9BACT</name>
<feature type="domain" description="Mechanosensitive ion channel MscS C-terminal" evidence="9">
    <location>
        <begin position="178"/>
        <end position="260"/>
    </location>
</feature>
<keyword evidence="4 7" id="KW-0812">Transmembrane</keyword>
<dbReference type="SUPFAM" id="SSF82861">
    <property type="entry name" value="Mechanosensitive channel protein MscS (YggB), transmembrane region"/>
    <property type="match status" value="1"/>
</dbReference>
<reference evidence="11 12" key="1">
    <citation type="submission" date="2016-08" db="EMBL/GenBank/DDBJ databases">
        <title>Draft genome of Fabibacter sp. strain SK-8.</title>
        <authorList>
            <person name="Wong S.-K."/>
            <person name="Hamasaki K."/>
            <person name="Yoshizawa S."/>
        </authorList>
    </citation>
    <scope>NUCLEOTIDE SEQUENCE [LARGE SCALE GENOMIC DNA]</scope>
    <source>
        <strain evidence="11 12">SK-8</strain>
    </source>
</reference>
<organism evidence="11 12">
    <name type="scientific">Roseivirga misakiensis</name>
    <dbReference type="NCBI Taxonomy" id="1563681"/>
    <lineage>
        <taxon>Bacteria</taxon>
        <taxon>Pseudomonadati</taxon>
        <taxon>Bacteroidota</taxon>
        <taxon>Cytophagia</taxon>
        <taxon>Cytophagales</taxon>
        <taxon>Roseivirgaceae</taxon>
        <taxon>Roseivirga</taxon>
    </lineage>
</organism>
<dbReference type="InterPro" id="IPR049278">
    <property type="entry name" value="MS_channel_C"/>
</dbReference>
<dbReference type="InterPro" id="IPR049142">
    <property type="entry name" value="MS_channel_1st"/>
</dbReference>
<dbReference type="Pfam" id="PF21082">
    <property type="entry name" value="MS_channel_3rd"/>
    <property type="match status" value="1"/>
</dbReference>
<evidence type="ECO:0000259" key="10">
    <source>
        <dbReference type="Pfam" id="PF21088"/>
    </source>
</evidence>
<keyword evidence="5 7" id="KW-1133">Transmembrane helix</keyword>
<dbReference type="PANTHER" id="PTHR30221">
    <property type="entry name" value="SMALL-CONDUCTANCE MECHANOSENSITIVE CHANNEL"/>
    <property type="match status" value="1"/>
</dbReference>
<gene>
    <name evidence="11" type="ORF">BFP71_00970</name>
</gene>
<evidence type="ECO:0000313" key="11">
    <source>
        <dbReference type="EMBL" id="OEK06279.1"/>
    </source>
</evidence>
<dbReference type="InterPro" id="IPR008910">
    <property type="entry name" value="MSC_TM_helix"/>
</dbReference>
<proteinExistence type="inferred from homology"/>
<evidence type="ECO:0000256" key="3">
    <source>
        <dbReference type="ARBA" id="ARBA00022475"/>
    </source>
</evidence>
<evidence type="ECO:0000256" key="1">
    <source>
        <dbReference type="ARBA" id="ARBA00004651"/>
    </source>
</evidence>
<feature type="domain" description="Mechanosensitive ion channel MscS" evidence="8">
    <location>
        <begin position="106"/>
        <end position="171"/>
    </location>
</feature>
<evidence type="ECO:0000259" key="8">
    <source>
        <dbReference type="Pfam" id="PF00924"/>
    </source>
</evidence>
<dbReference type="Pfam" id="PF21088">
    <property type="entry name" value="MS_channel_1st"/>
    <property type="match status" value="1"/>
</dbReference>
<dbReference type="GO" id="GO:0005886">
    <property type="term" value="C:plasma membrane"/>
    <property type="evidence" value="ECO:0007669"/>
    <property type="project" value="UniProtKB-SubCell"/>
</dbReference>
<dbReference type="GO" id="GO:0008381">
    <property type="term" value="F:mechanosensitive monoatomic ion channel activity"/>
    <property type="evidence" value="ECO:0007669"/>
    <property type="project" value="InterPro"/>
</dbReference>
<evidence type="ECO:0000256" key="2">
    <source>
        <dbReference type="ARBA" id="ARBA00008017"/>
    </source>
</evidence>
<dbReference type="Pfam" id="PF05552">
    <property type="entry name" value="MS_channel_1st_1"/>
    <property type="match status" value="1"/>
</dbReference>
<dbReference type="STRING" id="1563681.BFP71_00970"/>